<dbReference type="Proteomes" id="UP000631670">
    <property type="component" value="Unassembled WGS sequence"/>
</dbReference>
<evidence type="ECO:0000256" key="1">
    <source>
        <dbReference type="SAM" id="MobiDB-lite"/>
    </source>
</evidence>
<evidence type="ECO:0000313" key="3">
    <source>
        <dbReference type="Proteomes" id="UP000631670"/>
    </source>
</evidence>
<reference evidence="2 3" key="1">
    <citation type="submission" date="2020-10" db="EMBL/GenBank/DDBJ databases">
        <title>Sequencing the genomes of 1000 actinobacteria strains.</title>
        <authorList>
            <person name="Klenk H.-P."/>
        </authorList>
    </citation>
    <scope>NUCLEOTIDE SEQUENCE [LARGE SCALE GENOMIC DNA]</scope>
    <source>
        <strain evidence="2 3">DSM 44653</strain>
    </source>
</reference>
<comment type="caution">
    <text evidence="2">The sequence shown here is derived from an EMBL/GenBank/DDBJ whole genome shotgun (WGS) entry which is preliminary data.</text>
</comment>
<name>A0ABR9HZ52_9PSEU</name>
<evidence type="ECO:0000313" key="2">
    <source>
        <dbReference type="EMBL" id="MBE1496216.1"/>
    </source>
</evidence>
<dbReference type="EMBL" id="JADBEG010000001">
    <property type="protein sequence ID" value="MBE1496216.1"/>
    <property type="molecule type" value="Genomic_DNA"/>
</dbReference>
<protein>
    <submittedName>
        <fullName evidence="2">Uncharacterized protein</fullName>
    </submittedName>
</protein>
<feature type="compositionally biased region" description="Basic and acidic residues" evidence="1">
    <location>
        <begin position="37"/>
        <end position="48"/>
    </location>
</feature>
<sequence>MTVFGAGVPETTVDEDRDARASQEHIDPPTPIPARNRLIDDEPKTSAV</sequence>
<feature type="compositionally biased region" description="Basic and acidic residues" evidence="1">
    <location>
        <begin position="17"/>
        <end position="27"/>
    </location>
</feature>
<accession>A0ABR9HZ52</accession>
<keyword evidence="3" id="KW-1185">Reference proteome</keyword>
<organism evidence="2 3">
    <name type="scientific">Amycolatopsis lexingtonensis</name>
    <dbReference type="NCBI Taxonomy" id="218822"/>
    <lineage>
        <taxon>Bacteria</taxon>
        <taxon>Bacillati</taxon>
        <taxon>Actinomycetota</taxon>
        <taxon>Actinomycetes</taxon>
        <taxon>Pseudonocardiales</taxon>
        <taxon>Pseudonocardiaceae</taxon>
        <taxon>Amycolatopsis</taxon>
    </lineage>
</organism>
<proteinExistence type="predicted"/>
<feature type="region of interest" description="Disordered" evidence="1">
    <location>
        <begin position="1"/>
        <end position="48"/>
    </location>
</feature>
<gene>
    <name evidence="2" type="ORF">H4696_003316</name>
</gene>